<protein>
    <submittedName>
        <fullName evidence="2">Uncharacterized protein</fullName>
    </submittedName>
</protein>
<name>A0A919BXM9_STRFL</name>
<dbReference type="EMBL" id="BNBE01000003">
    <property type="protein sequence ID" value="GHG22265.1"/>
    <property type="molecule type" value="Genomic_DNA"/>
</dbReference>
<evidence type="ECO:0000313" key="3">
    <source>
        <dbReference type="Proteomes" id="UP000632849"/>
    </source>
</evidence>
<feature type="region of interest" description="Disordered" evidence="1">
    <location>
        <begin position="1"/>
        <end position="61"/>
    </location>
</feature>
<accession>A0A919BXM9</accession>
<dbReference type="AlphaFoldDB" id="A0A919BXM9"/>
<organism evidence="2 3">
    <name type="scientific">Streptomyces filamentosus</name>
    <name type="common">Streptomyces roseosporus</name>
    <dbReference type="NCBI Taxonomy" id="67294"/>
    <lineage>
        <taxon>Bacteria</taxon>
        <taxon>Bacillati</taxon>
        <taxon>Actinomycetota</taxon>
        <taxon>Actinomycetes</taxon>
        <taxon>Kitasatosporales</taxon>
        <taxon>Streptomycetaceae</taxon>
        <taxon>Streptomyces</taxon>
    </lineage>
</organism>
<evidence type="ECO:0000256" key="1">
    <source>
        <dbReference type="SAM" id="MobiDB-lite"/>
    </source>
</evidence>
<reference evidence="2" key="2">
    <citation type="submission" date="2020-09" db="EMBL/GenBank/DDBJ databases">
        <authorList>
            <person name="Sun Q."/>
            <person name="Ohkuma M."/>
        </authorList>
    </citation>
    <scope>NUCLEOTIDE SEQUENCE</scope>
    <source>
        <strain evidence="2">JCM 4122</strain>
    </source>
</reference>
<gene>
    <name evidence="2" type="ORF">GCM10017667_67560</name>
</gene>
<keyword evidence="3" id="KW-1185">Reference proteome</keyword>
<proteinExistence type="predicted"/>
<dbReference type="Proteomes" id="UP000632849">
    <property type="component" value="Unassembled WGS sequence"/>
</dbReference>
<reference evidence="2" key="1">
    <citation type="journal article" date="2014" name="Int. J. Syst. Evol. Microbiol.">
        <title>Complete genome sequence of Corynebacterium casei LMG S-19264T (=DSM 44701T), isolated from a smear-ripened cheese.</title>
        <authorList>
            <consortium name="US DOE Joint Genome Institute (JGI-PGF)"/>
            <person name="Walter F."/>
            <person name="Albersmeier A."/>
            <person name="Kalinowski J."/>
            <person name="Ruckert C."/>
        </authorList>
    </citation>
    <scope>NUCLEOTIDE SEQUENCE</scope>
    <source>
        <strain evidence="2">JCM 4122</strain>
    </source>
</reference>
<dbReference type="RefSeq" id="WP_190044127.1">
    <property type="nucleotide sequence ID" value="NZ_BNBE01000003.1"/>
</dbReference>
<sequence length="61" mass="6377">MELDGGGQFEDVGRSREDADWSVAMALDEPLAGGRENSGVYEPPADQDVRPGASLGDRGLG</sequence>
<evidence type="ECO:0000313" key="2">
    <source>
        <dbReference type="EMBL" id="GHG22265.1"/>
    </source>
</evidence>
<comment type="caution">
    <text evidence="2">The sequence shown here is derived from an EMBL/GenBank/DDBJ whole genome shotgun (WGS) entry which is preliminary data.</text>
</comment>